<feature type="domain" description="Trimeric autotransporter adhesin YadA-like stalk" evidence="1">
    <location>
        <begin position="330"/>
        <end position="371"/>
    </location>
</feature>
<dbReference type="Gene3D" id="2.150.10.10">
    <property type="entry name" value="Serralysin-like metalloprotease, C-terminal"/>
    <property type="match status" value="2"/>
</dbReference>
<feature type="non-terminal residue" evidence="2">
    <location>
        <position position="1"/>
    </location>
</feature>
<evidence type="ECO:0000313" key="3">
    <source>
        <dbReference type="Proteomes" id="UP001595455"/>
    </source>
</evidence>
<feature type="domain" description="Trimeric autotransporter adhesin YadA-like stalk" evidence="1">
    <location>
        <begin position="211"/>
        <end position="254"/>
    </location>
</feature>
<feature type="non-terminal residue" evidence="2">
    <location>
        <position position="472"/>
    </location>
</feature>
<keyword evidence="3" id="KW-1185">Reference proteome</keyword>
<evidence type="ECO:0000313" key="2">
    <source>
        <dbReference type="EMBL" id="MFC2997515.1"/>
    </source>
</evidence>
<proteinExistence type="predicted"/>
<comment type="caution">
    <text evidence="2">The sequence shown here is derived from an EMBL/GenBank/DDBJ whole genome shotgun (WGS) entry which is preliminary data.</text>
</comment>
<evidence type="ECO:0000259" key="1">
    <source>
        <dbReference type="Pfam" id="PF05662"/>
    </source>
</evidence>
<feature type="domain" description="Trimeric autotransporter adhesin YadA-like stalk" evidence="1">
    <location>
        <begin position="92"/>
        <end position="134"/>
    </location>
</feature>
<dbReference type="InterPro" id="IPR011049">
    <property type="entry name" value="Serralysin-like_metalloprot_C"/>
</dbReference>
<dbReference type="Pfam" id="PF05662">
    <property type="entry name" value="YadA_stalk"/>
    <property type="match status" value="4"/>
</dbReference>
<dbReference type="InterPro" id="IPR008635">
    <property type="entry name" value="Coiled_stalk_dom"/>
</dbReference>
<organism evidence="2 3">
    <name type="scientific">Acinetobacter sichuanensis</name>
    <dbReference type="NCBI Taxonomy" id="2136183"/>
    <lineage>
        <taxon>Bacteria</taxon>
        <taxon>Pseudomonadati</taxon>
        <taxon>Pseudomonadota</taxon>
        <taxon>Gammaproteobacteria</taxon>
        <taxon>Moraxellales</taxon>
        <taxon>Moraxellaceae</taxon>
        <taxon>Acinetobacter</taxon>
    </lineage>
</organism>
<sequence>STGDLIGGGVTNNAGSLTGPFNANGSSYNTIADAITDQAKKSKTTVTQGDNIVVTSATNADGSVNYEVATAKDVNFDKVTVGNVVTDGATGKISGLTDGTVAAGSTEAVTGNQLNTTAQSTGDIIGGGVTNTAGSLSGPFNANGSSYNTIADAITDQAKKSKTTVTQGDNIVVTSATNADGSVNYEVATAKDVNFDKVTVGNVVTDGATGKISGLTDGTVAAGSTEAVTGNQLNTTAQSTGDIIGGGVTNNAGSLTGPFTTNGSSYNNISDAIADQAQKSKTTVTQGNNITVTSGTNADGSVNYEVATAKDVKFDNVTVGGVQIDGTTNKITGVEAGSIGAASKDVVNGSQIHNLVGQGAYVDNKGNVTDSVQNIGGTGATTIDDAIKNVNTTAAAAKTEVKQGDNITVTEAKGKDGQSIYTVAIAKDVNFDKVTVGNVVTDGTTGKISGLTDGTVAAGSTEAVTGNQLNTT</sequence>
<name>A0ABV7BIX8_9GAMM</name>
<dbReference type="RefSeq" id="WP_378228077.1">
    <property type="nucleotide sequence ID" value="NZ_JBHRSF010000147.1"/>
</dbReference>
<reference evidence="3" key="1">
    <citation type="journal article" date="2019" name="Int. J. Syst. Evol. Microbiol.">
        <title>The Global Catalogue of Microorganisms (GCM) 10K type strain sequencing project: providing services to taxonomists for standard genome sequencing and annotation.</title>
        <authorList>
            <consortium name="The Broad Institute Genomics Platform"/>
            <consortium name="The Broad Institute Genome Sequencing Center for Infectious Disease"/>
            <person name="Wu L."/>
            <person name="Ma J."/>
        </authorList>
    </citation>
    <scope>NUCLEOTIDE SEQUENCE [LARGE SCALE GENOMIC DNA]</scope>
    <source>
        <strain evidence="3">KCTC 62575</strain>
    </source>
</reference>
<dbReference type="EMBL" id="JBHRSF010000147">
    <property type="protein sequence ID" value="MFC2997515.1"/>
    <property type="molecule type" value="Genomic_DNA"/>
</dbReference>
<protein>
    <submittedName>
        <fullName evidence="2">Beta strand repeat-containing protein</fullName>
    </submittedName>
</protein>
<feature type="domain" description="Trimeric autotransporter adhesin YadA-like stalk" evidence="1">
    <location>
        <begin position="447"/>
        <end position="471"/>
    </location>
</feature>
<dbReference type="Proteomes" id="UP001595455">
    <property type="component" value="Unassembled WGS sequence"/>
</dbReference>
<gene>
    <name evidence="2" type="ORF">ACFODO_20175</name>
</gene>
<accession>A0ABV7BIX8</accession>